<proteinExistence type="predicted"/>
<reference evidence="5 6" key="2">
    <citation type="submission" date="2016-08" db="EMBL/GenBank/DDBJ databases">
        <title>Pervasive Adenine N6-methylation of Active Genes in Fungi.</title>
        <authorList>
            <consortium name="DOE Joint Genome Institute"/>
            <person name="Mondo S.J."/>
            <person name="Dannebaum R.O."/>
            <person name="Kuo R.C."/>
            <person name="Labutti K."/>
            <person name="Haridas S."/>
            <person name="Kuo A."/>
            <person name="Salamov A."/>
            <person name="Ahrendt S.R."/>
            <person name="Lipzen A."/>
            <person name="Sullivan W."/>
            <person name="Andreopoulos W.B."/>
            <person name="Clum A."/>
            <person name="Lindquist E."/>
            <person name="Daum C."/>
            <person name="Ramamoorthy G.K."/>
            <person name="Gryganskyi A."/>
            <person name="Culley D."/>
            <person name="Magnuson J.K."/>
            <person name="James T.Y."/>
            <person name="O'Malley M.A."/>
            <person name="Stajich J.E."/>
            <person name="Spatafora J.W."/>
            <person name="Visel A."/>
            <person name="Grigoriev I.V."/>
        </authorList>
    </citation>
    <scope>NUCLEOTIDE SEQUENCE [LARGE SCALE GENOMIC DNA]</scope>
    <source>
        <strain evidence="5 6">S4</strain>
    </source>
</reference>
<dbReference type="EMBL" id="MCFG01000238">
    <property type="protein sequence ID" value="ORX77693.1"/>
    <property type="molecule type" value="Genomic_DNA"/>
</dbReference>
<evidence type="ECO:0000256" key="2">
    <source>
        <dbReference type="ARBA" id="ARBA00022737"/>
    </source>
</evidence>
<dbReference type="InterPro" id="IPR036322">
    <property type="entry name" value="WD40_repeat_dom_sf"/>
</dbReference>
<evidence type="ECO:0000313" key="5">
    <source>
        <dbReference type="EMBL" id="ORX77693.1"/>
    </source>
</evidence>
<dbReference type="InterPro" id="IPR006594">
    <property type="entry name" value="LisH"/>
</dbReference>
<keyword evidence="1 3" id="KW-0853">WD repeat</keyword>
<dbReference type="Proteomes" id="UP000193944">
    <property type="component" value="Unassembled WGS sequence"/>
</dbReference>
<keyword evidence="6" id="KW-1185">Reference proteome</keyword>
<evidence type="ECO:0000256" key="1">
    <source>
        <dbReference type="ARBA" id="ARBA00022574"/>
    </source>
</evidence>
<dbReference type="Gene3D" id="2.130.10.10">
    <property type="entry name" value="YVTN repeat-like/Quinoprotein amine dehydrogenase"/>
    <property type="match status" value="1"/>
</dbReference>
<gene>
    <name evidence="5" type="ORF">BCR32DRAFT_270496</name>
</gene>
<dbReference type="PROSITE" id="PS50082">
    <property type="entry name" value="WD_REPEATS_2"/>
    <property type="match status" value="1"/>
</dbReference>
<feature type="repeat" description="WD" evidence="3">
    <location>
        <begin position="908"/>
        <end position="950"/>
    </location>
</feature>
<reference evidence="5 6" key="1">
    <citation type="submission" date="2016-08" db="EMBL/GenBank/DDBJ databases">
        <title>A Parts List for Fungal Cellulosomes Revealed by Comparative Genomics.</title>
        <authorList>
            <consortium name="DOE Joint Genome Institute"/>
            <person name="Haitjema C.H."/>
            <person name="Gilmore S.P."/>
            <person name="Henske J.K."/>
            <person name="Solomon K.V."/>
            <person name="De Groot R."/>
            <person name="Kuo A."/>
            <person name="Mondo S.J."/>
            <person name="Salamov A.A."/>
            <person name="Labutti K."/>
            <person name="Zhao Z."/>
            <person name="Chiniquy J."/>
            <person name="Barry K."/>
            <person name="Brewer H.M."/>
            <person name="Purvine S.O."/>
            <person name="Wright A.T."/>
            <person name="Boxma B."/>
            <person name="Van Alen T."/>
            <person name="Hackstein J.H."/>
            <person name="Baker S.E."/>
            <person name="Grigoriev I.V."/>
            <person name="O'Malley M.A."/>
        </authorList>
    </citation>
    <scope>NUCLEOTIDE SEQUENCE [LARGE SCALE GENOMIC DNA]</scope>
    <source>
        <strain evidence="5 6">S4</strain>
    </source>
</reference>
<dbReference type="PANTHER" id="PTHR19848:SF8">
    <property type="entry name" value="F-BOX AND WD REPEAT DOMAIN CONTAINING 7"/>
    <property type="match status" value="1"/>
</dbReference>
<dbReference type="InterPro" id="IPR019775">
    <property type="entry name" value="WD40_repeat_CS"/>
</dbReference>
<comment type="caution">
    <text evidence="5">The sequence shown here is derived from an EMBL/GenBank/DDBJ whole genome shotgun (WGS) entry which is preliminary data.</text>
</comment>
<evidence type="ECO:0000256" key="4">
    <source>
        <dbReference type="SAM" id="MobiDB-lite"/>
    </source>
</evidence>
<accession>A0A1Y1WW02</accession>
<dbReference type="InterPro" id="IPR015943">
    <property type="entry name" value="WD40/YVTN_repeat-like_dom_sf"/>
</dbReference>
<evidence type="ECO:0000313" key="6">
    <source>
        <dbReference type="Proteomes" id="UP000193944"/>
    </source>
</evidence>
<dbReference type="PROSITE" id="PS00678">
    <property type="entry name" value="WD_REPEATS_1"/>
    <property type="match status" value="1"/>
</dbReference>
<dbReference type="PROSITE" id="PS50896">
    <property type="entry name" value="LISH"/>
    <property type="match status" value="1"/>
</dbReference>
<dbReference type="Pfam" id="PF00400">
    <property type="entry name" value="WD40"/>
    <property type="match status" value="1"/>
</dbReference>
<dbReference type="SMART" id="SM00320">
    <property type="entry name" value="WD40"/>
    <property type="match status" value="6"/>
</dbReference>
<name>A0A1Y1WW02_9FUNG</name>
<evidence type="ECO:0000256" key="3">
    <source>
        <dbReference type="PROSITE-ProRule" id="PRU00221"/>
    </source>
</evidence>
<keyword evidence="2" id="KW-0677">Repeat</keyword>
<dbReference type="InterPro" id="IPR001680">
    <property type="entry name" value="WD40_rpt"/>
</dbReference>
<dbReference type="OrthoDB" id="6363363at2759"/>
<dbReference type="AlphaFoldDB" id="A0A1Y1WW02"/>
<dbReference type="STRING" id="1754192.A0A1Y1WW02"/>
<organism evidence="5 6">
    <name type="scientific">Anaeromyces robustus</name>
    <dbReference type="NCBI Taxonomy" id="1754192"/>
    <lineage>
        <taxon>Eukaryota</taxon>
        <taxon>Fungi</taxon>
        <taxon>Fungi incertae sedis</taxon>
        <taxon>Chytridiomycota</taxon>
        <taxon>Chytridiomycota incertae sedis</taxon>
        <taxon>Neocallimastigomycetes</taxon>
        <taxon>Neocallimastigales</taxon>
        <taxon>Neocallimastigaceae</taxon>
        <taxon>Anaeromyces</taxon>
    </lineage>
</organism>
<dbReference type="SUPFAM" id="SSF50978">
    <property type="entry name" value="WD40 repeat-like"/>
    <property type="match status" value="1"/>
</dbReference>
<protein>
    <submittedName>
        <fullName evidence="5">WD40 repeat-like protein</fullName>
    </submittedName>
</protein>
<dbReference type="PANTHER" id="PTHR19848">
    <property type="entry name" value="WD40 REPEAT PROTEIN"/>
    <property type="match status" value="1"/>
</dbReference>
<feature type="compositionally biased region" description="Low complexity" evidence="4">
    <location>
        <begin position="1082"/>
        <end position="1097"/>
    </location>
</feature>
<feature type="region of interest" description="Disordered" evidence="4">
    <location>
        <begin position="1082"/>
        <end position="1102"/>
    </location>
</feature>
<sequence length="1186" mass="137942">MLSYNKLFETSSANLNTSFNEELNSENFEKKIYTDKKFDFYKSNTYSVNNDEKTYENILNNKQKKYDNKLNDNAKNNINIQTELLNKNYNNLSNTIPKDNKDIDKDKKEVLKAMNWWDNTKNRSDEIQRVKELLRSNTELIQDGNNSEISNNKNKLNDNSNKKSLSGLNNIINNINDNVIYSHSEKNDINDTKIMNSKLQRMKLIQQRNSSSSIKELLTFNSDNSKEENNIETNIDSHKLSILYNKQKKNELLHTSTILKELSCNTEHQSPILNNNINENEQELKMEKSFINNKENSDLLENNIDDKNDLNINENNNNIIKKMIRRNRNDNNAKNTEFLNNYLESNLKYKIENNRYNNNNNNFVDDNLISNKLLKESKNTLTNSLKSSESEKSNINHNEFYNNINTNISNYEIIDKHDINIKNENGNYDNLRKSDFNYHYNEYLSNNKKEVIKNNENLVELQRETIKNKNLKINDSSISNSIEYNLNPIGLKNIDNKEYNTNNNKKYEYYDQNEERLHVSPSAIKLIMNYLHHYGYDHSVEVIKNETGIGANAENYRTLKQLINKKEFEKAIKFSKEVYESKSTSENRFKSSYEDLLYILNKYLLLKFLQEKKKDKAISLFDKFICSHIQQEIEKGGSRAEWFIKDHKLLSTLINIDYTTEIEKFNTFFNSWNWEKEINQFWEYGIKAYKSSYNLTKSSSSSFSSSSFSHVSEEQTNIPLFSYVLAAYFLEEDEILNNNNYKSSYKILDNINEFSKEMKSTFKKNRSNIYIKNIDENFNNTLVSVSNNHLNVNAFPLISNDNETSSFIFSSCIGPMMGTIRALDIKLVPSTNQIIGACANGDDRGDRKISLWDLNTSSLITQLDNKTSKTVLTLSFHPVWEDILLSSDMEFDVKLWNWKTGKLLRIWKKHHTRIIHKTDFIPGNYEMAVSCSSDQSIKIWNVTNEDSKITSIHSNEPFTSFTFWGDGHNQVLVTSLNYSLKLYKLRTSSLLHSIILPDLKSNKTPITSITSHPIQNNYILISSDNKLLLFDLQTSTILKTYSAREILPGQRIQGEFSPCGNYIYSGCADVKSFDSRRTSLLTNSNNSTTNINPSTNNDDYKESSMRNNTTGIFIWKLQTGKLERNDMTLMEDSVLNNNVGIYPVTLCKWIEINNETNKKENETLSNNISKILISGSLDRYIKIFTG</sequence>